<dbReference type="Gene3D" id="3.40.50.720">
    <property type="entry name" value="NAD(P)-binding Rossmann-like Domain"/>
    <property type="match status" value="1"/>
</dbReference>
<accession>A0A6J6PR80</accession>
<feature type="domain" description="XdhC- CoxI" evidence="1">
    <location>
        <begin position="11"/>
        <end position="78"/>
    </location>
</feature>
<protein>
    <submittedName>
        <fullName evidence="3">Unannotated protein</fullName>
    </submittedName>
</protein>
<dbReference type="EMBL" id="CAEZXP010000003">
    <property type="protein sequence ID" value="CAB4699503.1"/>
    <property type="molecule type" value="Genomic_DNA"/>
</dbReference>
<dbReference type="PANTHER" id="PTHR30388:SF4">
    <property type="entry name" value="MOLYBDENUM COFACTOR INSERTION CHAPERONE PAOD"/>
    <property type="match status" value="1"/>
</dbReference>
<dbReference type="AlphaFoldDB" id="A0A6J6PR80"/>
<organism evidence="3">
    <name type="scientific">freshwater metagenome</name>
    <dbReference type="NCBI Taxonomy" id="449393"/>
    <lineage>
        <taxon>unclassified sequences</taxon>
        <taxon>metagenomes</taxon>
        <taxon>ecological metagenomes</taxon>
    </lineage>
</organism>
<dbReference type="InterPro" id="IPR027051">
    <property type="entry name" value="XdhC_Rossmann_dom"/>
</dbReference>
<evidence type="ECO:0000259" key="1">
    <source>
        <dbReference type="Pfam" id="PF02625"/>
    </source>
</evidence>
<proteinExistence type="predicted"/>
<dbReference type="Pfam" id="PF13478">
    <property type="entry name" value="XdhC_C"/>
    <property type="match status" value="1"/>
</dbReference>
<evidence type="ECO:0000313" key="3">
    <source>
        <dbReference type="EMBL" id="CAB4699503.1"/>
    </source>
</evidence>
<reference evidence="3" key="1">
    <citation type="submission" date="2020-05" db="EMBL/GenBank/DDBJ databases">
        <authorList>
            <person name="Chiriac C."/>
            <person name="Salcher M."/>
            <person name="Ghai R."/>
            <person name="Kavagutti S V."/>
        </authorList>
    </citation>
    <scope>NUCLEOTIDE SEQUENCE</scope>
</reference>
<dbReference type="PANTHER" id="PTHR30388">
    <property type="entry name" value="ALDEHYDE OXIDOREDUCTASE MOLYBDENUM COFACTOR ASSEMBLY PROTEIN"/>
    <property type="match status" value="1"/>
</dbReference>
<gene>
    <name evidence="3" type="ORF">UFOPK2399_01254</name>
</gene>
<dbReference type="InterPro" id="IPR003777">
    <property type="entry name" value="XdhC_CoxI"/>
</dbReference>
<name>A0A6J6PR80_9ZZZZ</name>
<feature type="domain" description="XdhC Rossmann" evidence="2">
    <location>
        <begin position="181"/>
        <end position="323"/>
    </location>
</feature>
<sequence length="345" mass="36281">MRDILPILERWVESGTPVALGSVIERVGSAPRDPGATIAVAATGEIAGSVTGGCVEPGVIREGREVLAGSPGKICRYGLNDAEGWDVGLSCGGSIAVAVYALDPSVVAPLAAAVAENRPLAVVVRLGEENYGEHRLVSLDDVAGDAIDAAARSLLELGESGILEADGELIYVESFSPRPALYLFGASDHVTALCTMGRFLGYRVTICDAREAFVTAERFPDADELVVEWPDRFLEHAPVDARTAICLLTHDQKFDVPALIKALQTPAGYIGAIGSAKTRAEREDRLRQEGIGDADLARIHAPIGLQLGARTPEEVAVSIAAQLIEANVVARTKRASLVATATVLD</sequence>
<dbReference type="Pfam" id="PF02625">
    <property type="entry name" value="XdhC_CoxI"/>
    <property type="match status" value="1"/>
</dbReference>
<evidence type="ECO:0000259" key="2">
    <source>
        <dbReference type="Pfam" id="PF13478"/>
    </source>
</evidence>
<dbReference type="InterPro" id="IPR052698">
    <property type="entry name" value="MoCofactor_Util/Proc"/>
</dbReference>